<organism evidence="2 3">
    <name type="scientific">Paracoccus yeei</name>
    <dbReference type="NCBI Taxonomy" id="147645"/>
    <lineage>
        <taxon>Bacteria</taxon>
        <taxon>Pseudomonadati</taxon>
        <taxon>Pseudomonadota</taxon>
        <taxon>Alphaproteobacteria</taxon>
        <taxon>Rhodobacterales</taxon>
        <taxon>Paracoccaceae</taxon>
        <taxon>Paracoccus</taxon>
    </lineage>
</organism>
<proteinExistence type="predicted"/>
<dbReference type="EMBL" id="CP020441">
    <property type="protein sequence ID" value="ARC35218.1"/>
    <property type="molecule type" value="Genomic_DNA"/>
</dbReference>
<dbReference type="InterPro" id="IPR018391">
    <property type="entry name" value="PQQ_b-propeller_rpt"/>
</dbReference>
<gene>
    <name evidence="2" type="ORF">A6J80_01485</name>
</gene>
<accession>A0A1V0GN41</accession>
<name>A0A1V0GN41_9RHOB</name>
<dbReference type="InterPro" id="IPR002372">
    <property type="entry name" value="PQQ_rpt_dom"/>
</dbReference>
<dbReference type="Gene3D" id="2.140.10.10">
    <property type="entry name" value="Quinoprotein alcohol dehydrogenase-like superfamily"/>
    <property type="match status" value="1"/>
</dbReference>
<evidence type="ECO:0000313" key="2">
    <source>
        <dbReference type="EMBL" id="ARC35218.1"/>
    </source>
</evidence>
<evidence type="ECO:0000259" key="1">
    <source>
        <dbReference type="Pfam" id="PF01011"/>
    </source>
</evidence>
<dbReference type="Proteomes" id="UP000191257">
    <property type="component" value="Plasmid unnamed1"/>
</dbReference>
<protein>
    <recommendedName>
        <fullName evidence="1">Pyrrolo-quinoline quinone repeat domain-containing protein</fullName>
    </recommendedName>
</protein>
<evidence type="ECO:0000313" key="3">
    <source>
        <dbReference type="Proteomes" id="UP000191257"/>
    </source>
</evidence>
<dbReference type="InterPro" id="IPR011047">
    <property type="entry name" value="Quinoprotein_ADH-like_sf"/>
</dbReference>
<dbReference type="SMART" id="SM00564">
    <property type="entry name" value="PQQ"/>
    <property type="match status" value="1"/>
</dbReference>
<geneLocation type="plasmid" evidence="2 3">
    <name>unnamed1</name>
</geneLocation>
<reference evidence="2" key="1">
    <citation type="submission" date="2017-12" db="EMBL/GenBank/DDBJ databases">
        <title>FDA dAtabase for Regulatory Grade micrObial Sequences (FDA-ARGOS): Supporting development and validation of Infectious Disease Dx tests.</title>
        <authorList>
            <person name="Campos J."/>
            <person name="Goldberg B."/>
            <person name="Tallon L."/>
            <person name="Sadzewicz L."/>
            <person name="Sengamalay N."/>
            <person name="Ott S."/>
            <person name="Godinez A."/>
            <person name="Nagaraj S."/>
            <person name="Vyas G."/>
            <person name="Aluvathingal J."/>
            <person name="Nadendla S."/>
            <person name="Geyer C."/>
            <person name="Nandy P."/>
            <person name="Hobson J."/>
            <person name="Sichtig H."/>
        </authorList>
    </citation>
    <scope>NUCLEOTIDE SEQUENCE</scope>
    <source>
        <strain evidence="2">FDAARGOS_252</strain>
        <plasmid evidence="2">unnamed1</plasmid>
    </source>
</reference>
<keyword evidence="3" id="KW-1185">Reference proteome</keyword>
<dbReference type="SUPFAM" id="SSF50998">
    <property type="entry name" value="Quinoprotein alcohol dehydrogenase-like"/>
    <property type="match status" value="1"/>
</dbReference>
<dbReference type="KEGG" id="pye:A6J80_01485"/>
<keyword evidence="2" id="KW-0614">Plasmid</keyword>
<sequence length="105" mass="11839">MVKLWEFHTGDFKTPDDKYAQAGENTPLKVGNTLYICTSSQQVVALDAATGQEKWFFDPQVDPEAQFNNDTSICRGVAYYAAPQPLAEWKTRIIWGTMDRRSCSA</sequence>
<dbReference type="AlphaFoldDB" id="A0A1V0GN41"/>
<dbReference type="Pfam" id="PF01011">
    <property type="entry name" value="PQQ"/>
    <property type="match status" value="1"/>
</dbReference>
<dbReference type="RefSeq" id="WP_080620210.1">
    <property type="nucleotide sequence ID" value="NZ_CAWMZI010000002.1"/>
</dbReference>
<feature type="domain" description="Pyrrolo-quinoline quinone repeat" evidence="1">
    <location>
        <begin position="3"/>
        <end position="101"/>
    </location>
</feature>